<proteinExistence type="predicted"/>
<organism evidence="1">
    <name type="scientific">Microvirus mar27</name>
    <dbReference type="NCBI Taxonomy" id="2851160"/>
    <lineage>
        <taxon>Viruses</taxon>
        <taxon>Monodnaviria</taxon>
        <taxon>Sangervirae</taxon>
        <taxon>Phixviricota</taxon>
        <taxon>Malgrandaviricetes</taxon>
        <taxon>Petitvirales</taxon>
        <taxon>Microviridae</taxon>
    </lineage>
</organism>
<reference evidence="1" key="1">
    <citation type="submission" date="2021-04" db="EMBL/GenBank/DDBJ databases">
        <title>Genomes of microviruses identified in yellow-bellied marmot fecal samples.</title>
        <authorList>
            <person name="Varsani A."/>
            <person name="Kraberger S."/>
            <person name="Chatterjee A."/>
            <person name="Richet C."/>
            <person name="Fontenele R.S."/>
            <person name="Schmidlin K."/>
            <person name="Blumstein D.T."/>
        </authorList>
    </citation>
    <scope>NUCLEOTIDE SEQUENCE</scope>
    <source>
        <strain evidence="1">Mar27</strain>
    </source>
</reference>
<evidence type="ECO:0000313" key="1">
    <source>
        <dbReference type="EMBL" id="QXP45061.1"/>
    </source>
</evidence>
<sequence length="119" mass="13896">MNVGATGIFMPAEKMRLRIGNGVIDMSNFKKFLFCRQLPDSMQFYEIRACSLKRARIISRSKFDSLYYFPGFYSMPIREQSSFVRTFKVEPVVVYVLDCGDLKPVCVNFGLRRFYIDES</sequence>
<name>A0A8F6AHS9_9VIRU</name>
<protein>
    <submittedName>
        <fullName evidence="1">Uncharacterized protein</fullName>
    </submittedName>
</protein>
<dbReference type="EMBL" id="MZ089773">
    <property type="protein sequence ID" value="QXP45061.1"/>
    <property type="molecule type" value="Genomic_DNA"/>
</dbReference>
<accession>A0A8F6AHS9</accession>